<organism evidence="1 2">
    <name type="scientific">Luteococcus japonicus LSP_Lj1</name>
    <dbReference type="NCBI Taxonomy" id="1255658"/>
    <lineage>
        <taxon>Bacteria</taxon>
        <taxon>Bacillati</taxon>
        <taxon>Actinomycetota</taxon>
        <taxon>Actinomycetes</taxon>
        <taxon>Propionibacteriales</taxon>
        <taxon>Propionibacteriaceae</taxon>
        <taxon>Luteococcus</taxon>
    </lineage>
</organism>
<keyword evidence="2" id="KW-1185">Reference proteome</keyword>
<name>A0A1R4IHR7_9ACTN</name>
<gene>
    <name evidence="1" type="ORF">FM114_01915</name>
</gene>
<dbReference type="Proteomes" id="UP000188342">
    <property type="component" value="Unassembled WGS sequence"/>
</dbReference>
<proteinExistence type="predicted"/>
<protein>
    <submittedName>
        <fullName evidence="1">Uncharacterized protein</fullName>
    </submittedName>
</protein>
<evidence type="ECO:0000313" key="2">
    <source>
        <dbReference type="Proteomes" id="UP000188342"/>
    </source>
</evidence>
<reference evidence="1 2" key="1">
    <citation type="submission" date="2017-02" db="EMBL/GenBank/DDBJ databases">
        <authorList>
            <person name="Peterson S.W."/>
        </authorList>
    </citation>
    <scope>NUCLEOTIDE SEQUENCE [LARGE SCALE GENOMIC DNA]</scope>
    <source>
        <strain evidence="1 2">LSP_Lj1</strain>
    </source>
</reference>
<dbReference type="RefSeq" id="WP_179110555.1">
    <property type="nucleotide sequence ID" value="NZ_FUKQ01000007.1"/>
</dbReference>
<sequence>MKFDADHSREHRLRVRVVALAMVAVAALLAEPLLAQQSSPVAPVIQQR</sequence>
<accession>A0A1R4IHR7</accession>
<evidence type="ECO:0000313" key="1">
    <source>
        <dbReference type="EMBL" id="SJN19278.1"/>
    </source>
</evidence>
<dbReference type="EMBL" id="FUKQ01000007">
    <property type="protein sequence ID" value="SJN19278.1"/>
    <property type="molecule type" value="Genomic_DNA"/>
</dbReference>
<dbReference type="AlphaFoldDB" id="A0A1R4IHR7"/>